<dbReference type="InterPro" id="IPR041677">
    <property type="entry name" value="DNA2/NAM7_AAA_11"/>
</dbReference>
<dbReference type="PANTHER" id="PTHR43788:SF8">
    <property type="entry name" value="DNA-BINDING PROTEIN SMUBP-2"/>
    <property type="match status" value="1"/>
</dbReference>
<evidence type="ECO:0000313" key="11">
    <source>
        <dbReference type="EMBL" id="EOR72270.1"/>
    </source>
</evidence>
<dbReference type="Pfam" id="PF18741">
    <property type="entry name" value="MTES_1575"/>
    <property type="match status" value="1"/>
</dbReference>
<keyword evidence="3" id="KW-0378">Hydrolase</keyword>
<dbReference type="InterPro" id="IPR050534">
    <property type="entry name" value="Coronavir_polyprotein_1ab"/>
</dbReference>
<dbReference type="Proteomes" id="UP000014184">
    <property type="component" value="Unassembled WGS sequence"/>
</dbReference>
<dbReference type="Gene3D" id="3.40.50.300">
    <property type="entry name" value="P-loop containing nucleotide triphosphate hydrolases"/>
    <property type="match status" value="3"/>
</dbReference>
<evidence type="ECO:0000256" key="6">
    <source>
        <dbReference type="SAM" id="Coils"/>
    </source>
</evidence>
<dbReference type="SUPFAM" id="SSF52980">
    <property type="entry name" value="Restriction endonuclease-like"/>
    <property type="match status" value="1"/>
</dbReference>
<feature type="domain" description="Restriction endonuclease type II-like" evidence="10">
    <location>
        <begin position="1380"/>
        <end position="1472"/>
    </location>
</feature>
<evidence type="ECO:0000256" key="4">
    <source>
        <dbReference type="ARBA" id="ARBA00022806"/>
    </source>
</evidence>
<dbReference type="InterPro" id="IPR047187">
    <property type="entry name" value="SF1_C_Upf1"/>
</dbReference>
<evidence type="ECO:0000313" key="12">
    <source>
        <dbReference type="Proteomes" id="UP000014184"/>
    </source>
</evidence>
<sequence length="1490" mass="167904">MGAETARQDTEIARRIFRFLAEAEQTRLRPIRTLSSAHRKLWFSELPTGSDYVASGLLDPDQKAWLRIKRIHQQEPPAVPEVLEPWITLSDLYCYQNTEPPKLRERITDIDLVDDIDDIDLEAPREIFLDDHEDRDQIRKAYASWSAQWMKWAERERETAEAVRHYETLYRMREEMEDLGESYELVLGFGYLTWKSDGKPVGRHLVTRKMVITLDDTGALTLAPDPETPGLVLEEDMLDPDQRVSEEVRESITAELDQGAAYEGVEGLEHLHTALQKWSIEAAADAHYSDSLTRHADQGTEAPRISFAPALILRERPRDNQLKALREITKRLETCEDLTPLLRFLTGADDDRSSHSLADVDDEDKRATPAREPYFALPSNQEQRSIAERLDQSHLVVVQGPPGTGKTHTIANLVTDLLAQGKKVLITSHTARALRVLKEKLPEEIQALCVSRTGDGVEAQEELEKSVRAILERRSDFSPKQSKKEIRRLEEHLDKTRRERAEVLRRLREIREQETYHFSPEIGDYQGSLQDIAERLAAEEPRYRWIGTVSQPQPALTAADALALLRAARNYTPEQRKRAADVPAADQLPTPTEFRDAVHKITEAEKAAQAAEGLWEGEADAAIRSLSPERCADITAAVEAFVASRDITARLSDRWQQARNDVLAGRDRRIREQHAQIEQAIAAAEQKTAEVGDARITGLDTFPLDKAAEYAVRLHDGLAAGEQLRGLFGMRTRLGKEVREFVETVRVDGKEPTTADTAALVRARVEAEQLLAETEEEWLPQQAAGNAWKNPRSRIAALRDDLDGLAQLVHLADTRARVATETATVPGLAVLDWADPTAVDTVRLLLTAATAEHAASPARQLVDRALTEIQHWEERGVVSDDLRQAQLALGKLDPDAYEHACASLAETRAAAQARQAYQDAYATVDEAHPTLARAIAETYDDTVWDERLPELEKAWAWSAWNTRLAELTDPEAEDRCRAKLSEADSEIRTTMRRLAAALAWDSCLRRLTQGQEVALRSYQQSVRKIGKGTGKYAPRYQRQAQESLRECRPAVPAWIMPMYQVVATIPMDTPRIFDVVIIDEASQSGPEAMLLAWIADRIVVVGDDKQVSPANVGLDREQLFRLQERLLADLSPSRRNLFSPDRSFFDITSGLAGGPGQLMLKEHFRCMPEIIGFSNELCYQGQLQPLRQYGADRLPPLKTVYVPGVVEGSGQRQINRLEAERLVGQIIACCNDPAYEGRSMGVITLLGHAQQTLIEDLLAERLPFDERSERRIRVGSPAAFQGDERDVIFISMVVSREGTDGPRRLSHFSAEGNKQAINVAASRARDQVWVFHSVSISDLGQNDLRRAYLEYLNRPLHLHDGTGIGDVSPDVRQEPFDSLFEQRVFLALRDRGYRVYPQYQVGRYRIDLVVEGGSRRLAVECDGDAYHNEENAAEDAARQRELERVGWTFVRIRGSRFFRDPEAALQPLWQRLAELDIRPMTLPAETGSGR</sequence>
<keyword evidence="12" id="KW-1185">Reference proteome</keyword>
<dbReference type="GO" id="GO:0005524">
    <property type="term" value="F:ATP binding"/>
    <property type="evidence" value="ECO:0007669"/>
    <property type="project" value="UniProtKB-KW"/>
</dbReference>
<dbReference type="EMBL" id="AOSG01000018">
    <property type="protein sequence ID" value="EOR72270.1"/>
    <property type="molecule type" value="Genomic_DNA"/>
</dbReference>
<dbReference type="SUPFAM" id="SSF52540">
    <property type="entry name" value="P-loop containing nucleoside triphosphate hydrolases"/>
    <property type="match status" value="1"/>
</dbReference>
<feature type="domain" description="DNA2/NAM7 helicase-like C-terminal" evidence="9">
    <location>
        <begin position="1157"/>
        <end position="1331"/>
    </location>
</feature>
<keyword evidence="4 11" id="KW-0347">Helicase</keyword>
<name>A0A9P2WRK0_THEFU</name>
<dbReference type="RefSeq" id="WP_016188306.1">
    <property type="nucleotide sequence ID" value="NZ_AOSG01000018.1"/>
</dbReference>
<keyword evidence="5" id="KW-0067">ATP-binding</keyword>
<dbReference type="InterPro" id="IPR027417">
    <property type="entry name" value="P-loop_NTPase"/>
</dbReference>
<dbReference type="InterPro" id="IPR049468">
    <property type="entry name" value="Restrct_endonuc-II-like_dom"/>
</dbReference>
<evidence type="ECO:0000259" key="9">
    <source>
        <dbReference type="Pfam" id="PF13087"/>
    </source>
</evidence>
<dbReference type="Pfam" id="PF13086">
    <property type="entry name" value="AAA_11"/>
    <property type="match status" value="1"/>
</dbReference>
<proteinExistence type="inferred from homology"/>
<accession>A0A9P2WRK0</accession>
<evidence type="ECO:0000259" key="10">
    <source>
        <dbReference type="Pfam" id="PF18741"/>
    </source>
</evidence>
<evidence type="ECO:0000256" key="5">
    <source>
        <dbReference type="ARBA" id="ARBA00022840"/>
    </source>
</evidence>
<dbReference type="CDD" id="cd18808">
    <property type="entry name" value="SF1_C_Upf1"/>
    <property type="match status" value="1"/>
</dbReference>
<protein>
    <submittedName>
        <fullName evidence="11">Superfamily protein I DNA/RNA helicase</fullName>
    </submittedName>
</protein>
<gene>
    <name evidence="11" type="ORF">TM51_03962</name>
</gene>
<dbReference type="PANTHER" id="PTHR43788">
    <property type="entry name" value="DNA2/NAM7 HELICASE FAMILY MEMBER"/>
    <property type="match status" value="1"/>
</dbReference>
<keyword evidence="2" id="KW-0547">Nucleotide-binding</keyword>
<feature type="coiled-coil region" evidence="6">
    <location>
        <begin position="486"/>
        <end position="513"/>
    </location>
</feature>
<keyword evidence="6" id="KW-0175">Coiled coil</keyword>
<dbReference type="InterPro" id="IPR011335">
    <property type="entry name" value="Restrct_endonuc-II-like"/>
</dbReference>
<dbReference type="InterPro" id="IPR041679">
    <property type="entry name" value="DNA2/NAM7-like_C"/>
</dbReference>
<dbReference type="Pfam" id="PF13087">
    <property type="entry name" value="AAA_12"/>
    <property type="match status" value="1"/>
</dbReference>
<dbReference type="GO" id="GO:0043139">
    <property type="term" value="F:5'-3' DNA helicase activity"/>
    <property type="evidence" value="ECO:0007669"/>
    <property type="project" value="TreeGrafter"/>
</dbReference>
<feature type="domain" description="DNA2/NAM7 helicase helicase" evidence="8">
    <location>
        <begin position="380"/>
        <end position="536"/>
    </location>
</feature>
<organism evidence="11 12">
    <name type="scientific">Thermobifida fusca TM51</name>
    <dbReference type="NCBI Taxonomy" id="1169414"/>
    <lineage>
        <taxon>Bacteria</taxon>
        <taxon>Bacillati</taxon>
        <taxon>Actinomycetota</taxon>
        <taxon>Actinomycetes</taxon>
        <taxon>Streptosporangiales</taxon>
        <taxon>Nocardiopsidaceae</taxon>
        <taxon>Thermobifida</taxon>
    </lineage>
</organism>
<evidence type="ECO:0000259" key="8">
    <source>
        <dbReference type="Pfam" id="PF13086"/>
    </source>
</evidence>
<evidence type="ECO:0000256" key="2">
    <source>
        <dbReference type="ARBA" id="ARBA00022741"/>
    </source>
</evidence>
<reference evidence="11 12" key="1">
    <citation type="journal article" date="2013" name="Genome Announc.">
        <title>Draft Genome Sequence of the Lignocellulose Decomposer Thermobifida fusca Strain TM51.</title>
        <authorList>
            <person name="Toth A."/>
            <person name="Barna T."/>
            <person name="Nagy I."/>
            <person name="Horvath B."/>
            <person name="Nagy I."/>
            <person name="Tancsics A."/>
            <person name="Kriszt B."/>
            <person name="Baka E."/>
            <person name="Fekete C."/>
            <person name="Kukolya J."/>
        </authorList>
    </citation>
    <scope>NUCLEOTIDE SEQUENCE [LARGE SCALE GENOMIC DNA]</scope>
    <source>
        <strain evidence="11 12">TM51</strain>
    </source>
</reference>
<evidence type="ECO:0000256" key="3">
    <source>
        <dbReference type="ARBA" id="ARBA00022801"/>
    </source>
</evidence>
<evidence type="ECO:0000256" key="7">
    <source>
        <dbReference type="SAM" id="MobiDB-lite"/>
    </source>
</evidence>
<comment type="similarity">
    <text evidence="1">Belongs to the DNA2/NAM7 helicase family.</text>
</comment>
<evidence type="ECO:0000256" key="1">
    <source>
        <dbReference type="ARBA" id="ARBA00007913"/>
    </source>
</evidence>
<comment type="caution">
    <text evidence="11">The sequence shown here is derived from an EMBL/GenBank/DDBJ whole genome shotgun (WGS) entry which is preliminary data.</text>
</comment>
<dbReference type="GO" id="GO:0016787">
    <property type="term" value="F:hydrolase activity"/>
    <property type="evidence" value="ECO:0007669"/>
    <property type="project" value="UniProtKB-KW"/>
</dbReference>
<feature type="region of interest" description="Disordered" evidence="7">
    <location>
        <begin position="351"/>
        <end position="372"/>
    </location>
</feature>
<dbReference type="Gene3D" id="3.40.960.10">
    <property type="entry name" value="VSR Endonuclease"/>
    <property type="match status" value="1"/>
</dbReference>